<dbReference type="SUPFAM" id="SSF88659">
    <property type="entry name" value="Sigma3 and sigma4 domains of RNA polymerase sigma factors"/>
    <property type="match status" value="1"/>
</dbReference>
<dbReference type="Pfam" id="PF08281">
    <property type="entry name" value="Sigma70_r4_2"/>
    <property type="match status" value="1"/>
</dbReference>
<dbReference type="GO" id="GO:0006352">
    <property type="term" value="P:DNA-templated transcription initiation"/>
    <property type="evidence" value="ECO:0007669"/>
    <property type="project" value="InterPro"/>
</dbReference>
<dbReference type="CDD" id="cd06171">
    <property type="entry name" value="Sigma70_r4"/>
    <property type="match status" value="1"/>
</dbReference>
<dbReference type="InterPro" id="IPR013249">
    <property type="entry name" value="RNA_pol_sigma70_r4_t2"/>
</dbReference>
<dbReference type="NCBIfam" id="TIGR02937">
    <property type="entry name" value="sigma70-ECF"/>
    <property type="match status" value="1"/>
</dbReference>
<comment type="caution">
    <text evidence="6">The sequence shown here is derived from an EMBL/GenBank/DDBJ whole genome shotgun (WGS) entry which is preliminary data.</text>
</comment>
<dbReference type="RefSeq" id="WP_147087103.1">
    <property type="nucleotide sequence ID" value="NZ_VORM01000009.1"/>
</dbReference>
<dbReference type="SUPFAM" id="SSF88946">
    <property type="entry name" value="Sigma2 domain of RNA polymerase sigma factors"/>
    <property type="match status" value="1"/>
</dbReference>
<proteinExistence type="inferred from homology"/>
<dbReference type="PANTHER" id="PTHR43133">
    <property type="entry name" value="RNA POLYMERASE ECF-TYPE SIGMA FACTO"/>
    <property type="match status" value="1"/>
</dbReference>
<dbReference type="Proteomes" id="UP000321578">
    <property type="component" value="Unassembled WGS sequence"/>
</dbReference>
<evidence type="ECO:0000256" key="3">
    <source>
        <dbReference type="ARBA" id="ARBA00023082"/>
    </source>
</evidence>
<dbReference type="GO" id="GO:0003677">
    <property type="term" value="F:DNA binding"/>
    <property type="evidence" value="ECO:0007669"/>
    <property type="project" value="InterPro"/>
</dbReference>
<evidence type="ECO:0000256" key="4">
    <source>
        <dbReference type="ARBA" id="ARBA00023163"/>
    </source>
</evidence>
<comment type="similarity">
    <text evidence="1">Belongs to the sigma-70 factor family. ECF subfamily.</text>
</comment>
<keyword evidence="4" id="KW-0804">Transcription</keyword>
<evidence type="ECO:0000313" key="7">
    <source>
        <dbReference type="Proteomes" id="UP000321578"/>
    </source>
</evidence>
<feature type="domain" description="RNA polymerase sigma factor 70 region 4 type 2" evidence="5">
    <location>
        <begin position="126"/>
        <end position="177"/>
    </location>
</feature>
<accession>A0A5C6ZGG1</accession>
<dbReference type="InterPro" id="IPR014284">
    <property type="entry name" value="RNA_pol_sigma-70_dom"/>
</dbReference>
<organism evidence="6 7">
    <name type="scientific">Subsaximicrobium wynnwilliamsii</name>
    <dbReference type="NCBI Taxonomy" id="291179"/>
    <lineage>
        <taxon>Bacteria</taxon>
        <taxon>Pseudomonadati</taxon>
        <taxon>Bacteroidota</taxon>
        <taxon>Flavobacteriia</taxon>
        <taxon>Flavobacteriales</taxon>
        <taxon>Flavobacteriaceae</taxon>
        <taxon>Subsaximicrobium</taxon>
    </lineage>
</organism>
<dbReference type="Gene3D" id="1.10.1740.10">
    <property type="match status" value="1"/>
</dbReference>
<dbReference type="InterPro" id="IPR013325">
    <property type="entry name" value="RNA_pol_sigma_r2"/>
</dbReference>
<gene>
    <name evidence="6" type="ORF">ESY86_13420</name>
</gene>
<dbReference type="InterPro" id="IPR036388">
    <property type="entry name" value="WH-like_DNA-bd_sf"/>
</dbReference>
<reference evidence="6 7" key="1">
    <citation type="submission" date="2019-08" db="EMBL/GenBank/DDBJ databases">
        <title>Genomes of Subsaximicrobium wynnwilliamsii strains.</title>
        <authorList>
            <person name="Bowman J.P."/>
        </authorList>
    </citation>
    <scope>NUCLEOTIDE SEQUENCE [LARGE SCALE GENOMIC DNA]</scope>
    <source>
        <strain evidence="6 7">2-80-2</strain>
    </source>
</reference>
<dbReference type="Gene3D" id="1.10.10.10">
    <property type="entry name" value="Winged helix-like DNA-binding domain superfamily/Winged helix DNA-binding domain"/>
    <property type="match status" value="1"/>
</dbReference>
<dbReference type="PANTHER" id="PTHR43133:SF46">
    <property type="entry name" value="RNA POLYMERASE SIGMA-70 FACTOR ECF SUBFAMILY"/>
    <property type="match status" value="1"/>
</dbReference>
<dbReference type="EMBL" id="VORO01000015">
    <property type="protein sequence ID" value="TXD88303.1"/>
    <property type="molecule type" value="Genomic_DNA"/>
</dbReference>
<sequence>MKQNQHKSVQLWAKLQQGDLDALGKLYDAFSDDLFTYGMQFTPDKAVVMDGIHDVFLNLYKYRKNLAKTDAVDYYLMRSLKNTILKKCQSQLREVPSEIPQTLAHCQASVEQGLIENEIKNERSYKLTRAMSSLSKKQRKSLFLRFTENHSYEEIAEIMQISVASSRTTIYRAIKSLRKQMHLFFTFFL</sequence>
<dbReference type="AlphaFoldDB" id="A0A5C6ZGG1"/>
<dbReference type="OrthoDB" id="9150024at2"/>
<name>A0A5C6ZGG1_9FLAO</name>
<evidence type="ECO:0000256" key="2">
    <source>
        <dbReference type="ARBA" id="ARBA00023015"/>
    </source>
</evidence>
<keyword evidence="2" id="KW-0805">Transcription regulation</keyword>
<keyword evidence="3" id="KW-0731">Sigma factor</keyword>
<dbReference type="InterPro" id="IPR039425">
    <property type="entry name" value="RNA_pol_sigma-70-like"/>
</dbReference>
<protein>
    <submittedName>
        <fullName evidence="6">Sigma-70 family RNA polymerase sigma factor</fullName>
    </submittedName>
</protein>
<dbReference type="GO" id="GO:0016987">
    <property type="term" value="F:sigma factor activity"/>
    <property type="evidence" value="ECO:0007669"/>
    <property type="project" value="UniProtKB-KW"/>
</dbReference>
<evidence type="ECO:0000256" key="1">
    <source>
        <dbReference type="ARBA" id="ARBA00010641"/>
    </source>
</evidence>
<evidence type="ECO:0000259" key="5">
    <source>
        <dbReference type="Pfam" id="PF08281"/>
    </source>
</evidence>
<dbReference type="InterPro" id="IPR013324">
    <property type="entry name" value="RNA_pol_sigma_r3/r4-like"/>
</dbReference>
<keyword evidence="7" id="KW-1185">Reference proteome</keyword>
<evidence type="ECO:0000313" key="6">
    <source>
        <dbReference type="EMBL" id="TXD88303.1"/>
    </source>
</evidence>